<evidence type="ECO:0000256" key="3">
    <source>
        <dbReference type="ARBA" id="ARBA00022989"/>
    </source>
</evidence>
<dbReference type="GO" id="GO:0012505">
    <property type="term" value="C:endomembrane system"/>
    <property type="evidence" value="ECO:0007669"/>
    <property type="project" value="UniProtKB-SubCell"/>
</dbReference>
<dbReference type="STRING" id="550447.SAMN05428946_2522"/>
<dbReference type="OrthoDB" id="9782395at2"/>
<feature type="transmembrane region" description="Helical" evidence="5">
    <location>
        <begin position="138"/>
        <end position="157"/>
    </location>
</feature>
<dbReference type="EMBL" id="FTPL01000004">
    <property type="protein sequence ID" value="SIT90802.1"/>
    <property type="molecule type" value="Genomic_DNA"/>
</dbReference>
<proteinExistence type="predicted"/>
<feature type="transmembrane region" description="Helical" evidence="5">
    <location>
        <begin position="73"/>
        <end position="94"/>
    </location>
</feature>
<keyword evidence="7" id="KW-1185">Reference proteome</keyword>
<gene>
    <name evidence="6" type="ORF">SAMN05428946_2522</name>
</gene>
<name>A0A1U7PQ40_9BACI</name>
<keyword evidence="2 5" id="KW-0812">Transmembrane</keyword>
<dbReference type="Proteomes" id="UP000187550">
    <property type="component" value="Unassembled WGS sequence"/>
</dbReference>
<dbReference type="RefSeq" id="WP_084186688.1">
    <property type="nucleotide sequence ID" value="NZ_FTPL01000004.1"/>
</dbReference>
<accession>A0A1U7PQ40</accession>
<evidence type="ECO:0000313" key="7">
    <source>
        <dbReference type="Proteomes" id="UP000187550"/>
    </source>
</evidence>
<keyword evidence="3 5" id="KW-1133">Transmembrane helix</keyword>
<feature type="transmembrane region" description="Helical" evidence="5">
    <location>
        <begin position="5"/>
        <end position="23"/>
    </location>
</feature>
<sequence>MQKYIAAITIVLLIVLVICRLVQLKKLGIHAFKFGELDKKDFFIPPFALLLLYVIFSNAFNMPRLGTELFNNVIAGWIGAGLCALGIFLFLFGLMSFGHSFRVGIDEDTPGSLITNGAFAISRNPIYTAFGMVLLGEFLIYPNWILLLYLVAGYWLFHRQVLREEESLKKIYGEEFVSYCQKVRRYL</sequence>
<dbReference type="Gene3D" id="1.20.120.1630">
    <property type="match status" value="1"/>
</dbReference>
<protein>
    <submittedName>
        <fullName evidence="6">Protein-S-isoprenylcysteine O-methyltransferase Ste14</fullName>
    </submittedName>
</protein>
<evidence type="ECO:0000256" key="1">
    <source>
        <dbReference type="ARBA" id="ARBA00004127"/>
    </source>
</evidence>
<feature type="transmembrane region" description="Helical" evidence="5">
    <location>
        <begin position="43"/>
        <end position="61"/>
    </location>
</feature>
<keyword evidence="4 5" id="KW-0472">Membrane</keyword>
<evidence type="ECO:0000313" key="6">
    <source>
        <dbReference type="EMBL" id="SIT90802.1"/>
    </source>
</evidence>
<dbReference type="Pfam" id="PF04191">
    <property type="entry name" value="PEMT"/>
    <property type="match status" value="1"/>
</dbReference>
<evidence type="ECO:0000256" key="2">
    <source>
        <dbReference type="ARBA" id="ARBA00022692"/>
    </source>
</evidence>
<dbReference type="GO" id="GO:0008168">
    <property type="term" value="F:methyltransferase activity"/>
    <property type="evidence" value="ECO:0007669"/>
    <property type="project" value="UniProtKB-KW"/>
</dbReference>
<dbReference type="InterPro" id="IPR007318">
    <property type="entry name" value="Phopholipid_MeTrfase"/>
</dbReference>
<keyword evidence="6" id="KW-0808">Transferase</keyword>
<dbReference type="PANTHER" id="PTHR12714:SF9">
    <property type="entry name" value="PROTEIN-S-ISOPRENYLCYSTEINE O-METHYLTRANSFERASE"/>
    <property type="match status" value="1"/>
</dbReference>
<organism evidence="6 7">
    <name type="scientific">Edaphobacillus lindanitolerans</name>
    <dbReference type="NCBI Taxonomy" id="550447"/>
    <lineage>
        <taxon>Bacteria</taxon>
        <taxon>Bacillati</taxon>
        <taxon>Bacillota</taxon>
        <taxon>Bacilli</taxon>
        <taxon>Bacillales</taxon>
        <taxon>Bacillaceae</taxon>
        <taxon>Edaphobacillus</taxon>
    </lineage>
</organism>
<evidence type="ECO:0000256" key="5">
    <source>
        <dbReference type="SAM" id="Phobius"/>
    </source>
</evidence>
<comment type="subcellular location">
    <subcellularLocation>
        <location evidence="1">Endomembrane system</location>
        <topology evidence="1">Multi-pass membrane protein</topology>
    </subcellularLocation>
</comment>
<dbReference type="GO" id="GO:0032259">
    <property type="term" value="P:methylation"/>
    <property type="evidence" value="ECO:0007669"/>
    <property type="project" value="UniProtKB-KW"/>
</dbReference>
<dbReference type="PANTHER" id="PTHR12714">
    <property type="entry name" value="PROTEIN-S ISOPRENYLCYSTEINE O-METHYLTRANSFERASE"/>
    <property type="match status" value="1"/>
</dbReference>
<evidence type="ECO:0000256" key="4">
    <source>
        <dbReference type="ARBA" id="ARBA00023136"/>
    </source>
</evidence>
<dbReference type="AlphaFoldDB" id="A0A1U7PQ40"/>
<reference evidence="7" key="1">
    <citation type="submission" date="2017-01" db="EMBL/GenBank/DDBJ databases">
        <authorList>
            <person name="Varghese N."/>
            <person name="Submissions S."/>
        </authorList>
    </citation>
    <scope>NUCLEOTIDE SEQUENCE [LARGE SCALE GENOMIC DNA]</scope>
    <source>
        <strain evidence="7">MNA4</strain>
    </source>
</reference>
<keyword evidence="6" id="KW-0489">Methyltransferase</keyword>